<dbReference type="EC" id="1.1.1.330" evidence="12"/>
<proteinExistence type="inferred from homology"/>
<dbReference type="PROSITE" id="PS00061">
    <property type="entry name" value="ADH_SHORT"/>
    <property type="match status" value="1"/>
</dbReference>
<evidence type="ECO:0000256" key="6">
    <source>
        <dbReference type="ARBA" id="ARBA00022857"/>
    </source>
</evidence>
<evidence type="ECO:0000256" key="9">
    <source>
        <dbReference type="ARBA" id="ARBA00023098"/>
    </source>
</evidence>
<keyword evidence="10 12" id="KW-0472">Membrane</keyword>
<dbReference type="GO" id="GO:0030497">
    <property type="term" value="P:fatty acid elongation"/>
    <property type="evidence" value="ECO:0007669"/>
    <property type="project" value="UniProtKB-UniRule"/>
</dbReference>
<dbReference type="SUPFAM" id="SSF51735">
    <property type="entry name" value="NAD(P)-binding Rossmann-fold domains"/>
    <property type="match status" value="1"/>
</dbReference>
<dbReference type="PIRSF" id="PIRSF000126">
    <property type="entry name" value="11-beta-HSD1"/>
    <property type="match status" value="1"/>
</dbReference>
<feature type="active site" description="Proton acceptor" evidence="12">
    <location>
        <position position="210"/>
    </location>
</feature>
<evidence type="ECO:0000313" key="15">
    <source>
        <dbReference type="EMBL" id="KAJ9609392.1"/>
    </source>
</evidence>
<evidence type="ECO:0000256" key="10">
    <source>
        <dbReference type="ARBA" id="ARBA00023136"/>
    </source>
</evidence>
<feature type="transmembrane region" description="Helical" evidence="14">
    <location>
        <begin position="191"/>
        <end position="210"/>
    </location>
</feature>
<dbReference type="EMBL" id="JAPDRK010000008">
    <property type="protein sequence ID" value="KAJ9609392.1"/>
    <property type="molecule type" value="Genomic_DNA"/>
</dbReference>
<dbReference type="Gene3D" id="3.40.50.720">
    <property type="entry name" value="NAD(P)-binding Rossmann-like Domain"/>
    <property type="match status" value="1"/>
</dbReference>
<dbReference type="PRINTS" id="PR00080">
    <property type="entry name" value="SDRFAMILY"/>
</dbReference>
<protein>
    <recommendedName>
        <fullName evidence="12">Very-long-chain 3-oxoacyl-CoA reductase</fullName>
        <ecNumber evidence="12">1.1.1.330</ecNumber>
    </recommendedName>
    <alternativeName>
        <fullName evidence="12">3-ketoacyl-CoA reductase</fullName>
        <shortName evidence="12">3-ketoreductase</shortName>
        <shortName evidence="12">KAR</shortName>
    </alternativeName>
    <alternativeName>
        <fullName evidence="12">Microsomal beta-keto-reductase</fullName>
    </alternativeName>
</protein>
<evidence type="ECO:0000256" key="4">
    <source>
        <dbReference type="ARBA" id="ARBA00022824"/>
    </source>
</evidence>
<reference evidence="15" key="1">
    <citation type="submission" date="2022-10" db="EMBL/GenBank/DDBJ databases">
        <title>Culturing micro-colonial fungi from biological soil crusts in the Mojave desert and describing Neophaeococcomyces mojavensis, and introducing the new genera and species Taxawa tesnikishii.</title>
        <authorList>
            <person name="Kurbessoian T."/>
            <person name="Stajich J.E."/>
        </authorList>
    </citation>
    <scope>NUCLEOTIDE SEQUENCE</scope>
    <source>
        <strain evidence="15">TK_41</strain>
    </source>
</reference>
<evidence type="ECO:0000256" key="11">
    <source>
        <dbReference type="ARBA" id="ARBA00023160"/>
    </source>
</evidence>
<comment type="similarity">
    <text evidence="12 13">Belongs to the short-chain dehydrogenases/reductases (SDR) family.</text>
</comment>
<comment type="pathway">
    <text evidence="1">Lipid metabolism; fatty acid biosynthesis.</text>
</comment>
<keyword evidence="9 12" id="KW-0443">Lipid metabolism</keyword>
<dbReference type="InterPro" id="IPR020904">
    <property type="entry name" value="Sc_DH/Rdtase_CS"/>
</dbReference>
<gene>
    <name evidence="15" type="ORF">H2200_005719</name>
</gene>
<dbReference type="PANTHER" id="PTHR43086:SF2">
    <property type="entry name" value="HYDROXYSTEROID DEHYDROGENASE-LIKE PROTEIN 1"/>
    <property type="match status" value="1"/>
</dbReference>
<comment type="catalytic activity">
    <reaction evidence="12">
        <text>a very-long-chain (3R)-3-hydroxyacyl-CoA + NADP(+) = a very-long-chain 3-oxoacyl-CoA + NADPH + H(+)</text>
        <dbReference type="Rhea" id="RHEA:48680"/>
        <dbReference type="ChEBI" id="CHEBI:15378"/>
        <dbReference type="ChEBI" id="CHEBI:57783"/>
        <dbReference type="ChEBI" id="CHEBI:58349"/>
        <dbReference type="ChEBI" id="CHEBI:85440"/>
        <dbReference type="ChEBI" id="CHEBI:90725"/>
        <dbReference type="EC" id="1.1.1.330"/>
    </reaction>
</comment>
<dbReference type="Proteomes" id="UP001172673">
    <property type="component" value="Unassembled WGS sequence"/>
</dbReference>
<name>A0AA38X9K7_9EURO</name>
<feature type="transmembrane region" description="Helical" evidence="14">
    <location>
        <begin position="20"/>
        <end position="40"/>
    </location>
</feature>
<dbReference type="GO" id="GO:0141040">
    <property type="term" value="F:very-long-chain 3-oxoacyl-CoA reductase activity"/>
    <property type="evidence" value="ECO:0007669"/>
    <property type="project" value="UniProtKB-EC"/>
</dbReference>
<comment type="subcellular location">
    <subcellularLocation>
        <location evidence="12">Endoplasmic reticulum membrane</location>
        <topology evidence="12">Single-pass membrane protein</topology>
    </subcellularLocation>
</comment>
<keyword evidence="7 12" id="KW-1133">Transmembrane helix</keyword>
<evidence type="ECO:0000256" key="7">
    <source>
        <dbReference type="ARBA" id="ARBA00022989"/>
    </source>
</evidence>
<accession>A0AA38X9K7</accession>
<evidence type="ECO:0000256" key="13">
    <source>
        <dbReference type="RuleBase" id="RU000363"/>
    </source>
</evidence>
<keyword evidence="11 12" id="KW-0275">Fatty acid biosynthesis</keyword>
<dbReference type="InterPro" id="IPR027533">
    <property type="entry name" value="3_ketoreductase_fungal"/>
</dbReference>
<dbReference type="CDD" id="cd05356">
    <property type="entry name" value="17beta-HSD1_like_SDR_c"/>
    <property type="match status" value="1"/>
</dbReference>
<keyword evidence="6 12" id="KW-0521">NADP</keyword>
<keyword evidence="3 12" id="KW-0812">Transmembrane</keyword>
<evidence type="ECO:0000256" key="8">
    <source>
        <dbReference type="ARBA" id="ARBA00023002"/>
    </source>
</evidence>
<dbReference type="AlphaFoldDB" id="A0AA38X9K7"/>
<sequence length="338" mass="36193">MAPTYSLGPLGQQTLPSTLLIGIGALTLASIAFTTARVFLSTFILPGKSLSSFGAKGTWAVITGASDGIGKEYALQLSRKGFNILLVSRTASKLDSLSSQIKSSTPNVSVEMLAMDFSRNEDKDYARLAELVKGKKVAILINNVGQSHNIPVPFSDTPLSEISSIVNINCLGTLRATQTVLPSMLPQKKGLVLTMGSFGGLAPTPLLATYSGSKAFLQQWSNALASELAPSGIDVFFVHSYLVTSSMSKIRRANWQVPSERTFVKSTLAKIGRRGGSIGYPYSGSPYWSHALVAAVVTGVLGPMNSLLLGFNRRMHVDIRRRALKKAERDAQKGKKLA</sequence>
<evidence type="ECO:0000256" key="14">
    <source>
        <dbReference type="SAM" id="Phobius"/>
    </source>
</evidence>
<dbReference type="GO" id="GO:0005789">
    <property type="term" value="C:endoplasmic reticulum membrane"/>
    <property type="evidence" value="ECO:0007669"/>
    <property type="project" value="UniProtKB-SubCell"/>
</dbReference>
<evidence type="ECO:0000256" key="3">
    <source>
        <dbReference type="ARBA" id="ARBA00022692"/>
    </source>
</evidence>
<keyword evidence="4 12" id="KW-0256">Endoplasmic reticulum</keyword>
<comment type="function">
    <text evidence="12">Component of the microsomal membrane bound fatty acid elongation system, which produces the 26-carbon very long-chain fatty acids (VLCFA) from palmitate. Catalyzes the reduction of the 3-ketoacyl-CoA intermediate that is formed in each cycle of fatty acid elongation. VLCFAs serve as precursors for ceramide and sphingolipids.</text>
</comment>
<feature type="transmembrane region" description="Helical" evidence="14">
    <location>
        <begin position="287"/>
        <end position="311"/>
    </location>
</feature>
<evidence type="ECO:0000256" key="5">
    <source>
        <dbReference type="ARBA" id="ARBA00022832"/>
    </source>
</evidence>
<keyword evidence="5 12" id="KW-0276">Fatty acid metabolism</keyword>
<keyword evidence="2 12" id="KW-0444">Lipid biosynthesis</keyword>
<dbReference type="GO" id="GO:0045703">
    <property type="term" value="F:ketoreductase activity"/>
    <property type="evidence" value="ECO:0007669"/>
    <property type="project" value="UniProtKB-UniRule"/>
</dbReference>
<dbReference type="PANTHER" id="PTHR43086">
    <property type="entry name" value="VERY-LONG-CHAIN 3-OXOOACYL-COA REDUCTASE"/>
    <property type="match status" value="1"/>
</dbReference>
<dbReference type="PRINTS" id="PR00081">
    <property type="entry name" value="GDHRDH"/>
</dbReference>
<comment type="caution">
    <text evidence="15">The sequence shown here is derived from an EMBL/GenBank/DDBJ whole genome shotgun (WGS) entry which is preliminary data.</text>
</comment>
<evidence type="ECO:0000313" key="16">
    <source>
        <dbReference type="Proteomes" id="UP001172673"/>
    </source>
</evidence>
<dbReference type="InterPro" id="IPR002347">
    <property type="entry name" value="SDR_fam"/>
</dbReference>
<feature type="binding site" evidence="12">
    <location>
        <position position="197"/>
    </location>
    <ligand>
        <name>substrate</name>
    </ligand>
</feature>
<keyword evidence="8 12" id="KW-0560">Oxidoreductase</keyword>
<organism evidence="15 16">
    <name type="scientific">Cladophialophora chaetospira</name>
    <dbReference type="NCBI Taxonomy" id="386627"/>
    <lineage>
        <taxon>Eukaryota</taxon>
        <taxon>Fungi</taxon>
        <taxon>Dikarya</taxon>
        <taxon>Ascomycota</taxon>
        <taxon>Pezizomycotina</taxon>
        <taxon>Eurotiomycetes</taxon>
        <taxon>Chaetothyriomycetidae</taxon>
        <taxon>Chaetothyriales</taxon>
        <taxon>Herpotrichiellaceae</taxon>
        <taxon>Cladophialophora</taxon>
    </lineage>
</organism>
<dbReference type="Pfam" id="PF00106">
    <property type="entry name" value="adh_short"/>
    <property type="match status" value="1"/>
</dbReference>
<keyword evidence="16" id="KW-1185">Reference proteome</keyword>
<evidence type="ECO:0000256" key="2">
    <source>
        <dbReference type="ARBA" id="ARBA00022516"/>
    </source>
</evidence>
<evidence type="ECO:0000256" key="12">
    <source>
        <dbReference type="HAMAP-Rule" id="MF_03107"/>
    </source>
</evidence>
<evidence type="ECO:0000256" key="1">
    <source>
        <dbReference type="ARBA" id="ARBA00005194"/>
    </source>
</evidence>
<dbReference type="HAMAP" id="MF_03107">
    <property type="entry name" value="3_ketoreductase"/>
    <property type="match status" value="1"/>
</dbReference>
<dbReference type="InterPro" id="IPR036291">
    <property type="entry name" value="NAD(P)-bd_dom_sf"/>
</dbReference>